<sequence>MSLRWEQVVVDCRDQLALSRWWVDVLGWEIVGSDEGDTELRNPEGGATLLFLNVPEEKTIKNRLHLDFVPDDQDAEVARVLALGATRVDVGQADETWVVLADPEGNEFCILSAR</sequence>
<reference evidence="2 3" key="1">
    <citation type="submission" date="2018-12" db="EMBL/GenBank/DDBJ databases">
        <authorList>
            <person name="Li F."/>
        </authorList>
    </citation>
    <scope>NUCLEOTIDE SEQUENCE [LARGE SCALE GENOMIC DNA]</scope>
    <source>
        <strain evidence="2 3">EGI 6500705</strain>
    </source>
</reference>
<comment type="caution">
    <text evidence="2">The sequence shown here is derived from an EMBL/GenBank/DDBJ whole genome shotgun (WGS) entry which is preliminary data.</text>
</comment>
<dbReference type="AlphaFoldDB" id="A0A3S0VQS7"/>
<gene>
    <name evidence="2" type="ORF">ELQ94_16985</name>
</gene>
<evidence type="ECO:0000259" key="1">
    <source>
        <dbReference type="PROSITE" id="PS51819"/>
    </source>
</evidence>
<dbReference type="InterPro" id="IPR029068">
    <property type="entry name" value="Glyas_Bleomycin-R_OHBP_Dase"/>
</dbReference>
<dbReference type="Gene3D" id="3.10.180.10">
    <property type="entry name" value="2,3-Dihydroxybiphenyl 1,2-Dioxygenase, domain 1"/>
    <property type="match status" value="1"/>
</dbReference>
<name>A0A3S0VQS7_9MICO</name>
<feature type="domain" description="VOC" evidence="1">
    <location>
        <begin position="4"/>
        <end position="113"/>
    </location>
</feature>
<dbReference type="SUPFAM" id="SSF54593">
    <property type="entry name" value="Glyoxalase/Bleomycin resistance protein/Dihydroxybiphenyl dioxygenase"/>
    <property type="match status" value="1"/>
</dbReference>
<accession>A0A3S0VQS7</accession>
<proteinExistence type="predicted"/>
<protein>
    <submittedName>
        <fullName evidence="2">VOC family protein</fullName>
    </submittedName>
</protein>
<dbReference type="PROSITE" id="PS51819">
    <property type="entry name" value="VOC"/>
    <property type="match status" value="1"/>
</dbReference>
<dbReference type="CDD" id="cd06587">
    <property type="entry name" value="VOC"/>
    <property type="match status" value="1"/>
</dbReference>
<keyword evidence="3" id="KW-1185">Reference proteome</keyword>
<dbReference type="InterPro" id="IPR041581">
    <property type="entry name" value="Glyoxalase_6"/>
</dbReference>
<dbReference type="InterPro" id="IPR037523">
    <property type="entry name" value="VOC_core"/>
</dbReference>
<organism evidence="2 3">
    <name type="scientific">Labedella endophytica</name>
    <dbReference type="NCBI Taxonomy" id="1523160"/>
    <lineage>
        <taxon>Bacteria</taxon>
        <taxon>Bacillati</taxon>
        <taxon>Actinomycetota</taxon>
        <taxon>Actinomycetes</taxon>
        <taxon>Micrococcales</taxon>
        <taxon>Microbacteriaceae</taxon>
        <taxon>Labedella</taxon>
    </lineage>
</organism>
<dbReference type="EMBL" id="RZGZ01000007">
    <property type="protein sequence ID" value="RUQ96941.1"/>
    <property type="molecule type" value="Genomic_DNA"/>
</dbReference>
<dbReference type="Pfam" id="PF18029">
    <property type="entry name" value="Glyoxalase_6"/>
    <property type="match status" value="1"/>
</dbReference>
<dbReference type="Proteomes" id="UP000274909">
    <property type="component" value="Unassembled WGS sequence"/>
</dbReference>
<evidence type="ECO:0000313" key="3">
    <source>
        <dbReference type="Proteomes" id="UP000274909"/>
    </source>
</evidence>
<evidence type="ECO:0000313" key="2">
    <source>
        <dbReference type="EMBL" id="RUQ96941.1"/>
    </source>
</evidence>
<dbReference type="OrthoDB" id="5524593at2"/>
<dbReference type="PANTHER" id="PTHR35908">
    <property type="entry name" value="HYPOTHETICAL FUSION PROTEIN"/>
    <property type="match status" value="1"/>
</dbReference>
<dbReference type="RefSeq" id="WP_127051571.1">
    <property type="nucleotide sequence ID" value="NZ_RZGZ01000007.1"/>
</dbReference>
<dbReference type="PANTHER" id="PTHR35908:SF1">
    <property type="entry name" value="CONSERVED PROTEIN"/>
    <property type="match status" value="1"/>
</dbReference>